<protein>
    <submittedName>
        <fullName evidence="3">Retrovirus-related Pol polyprotein from transposon TNT 1-94</fullName>
    </submittedName>
</protein>
<dbReference type="InterPro" id="IPR054722">
    <property type="entry name" value="PolX-like_BBD"/>
</dbReference>
<evidence type="ECO:0000259" key="2">
    <source>
        <dbReference type="Pfam" id="PF22936"/>
    </source>
</evidence>
<evidence type="ECO:0000256" key="1">
    <source>
        <dbReference type="SAM" id="MobiDB-lite"/>
    </source>
</evidence>
<dbReference type="PANTHER" id="PTHR47592:SF27">
    <property type="entry name" value="OS08G0421700 PROTEIN"/>
    <property type="match status" value="1"/>
</dbReference>
<feature type="domain" description="Retrovirus-related Pol polyprotein from transposon TNT 1-94-like beta-barrel" evidence="2">
    <location>
        <begin position="442"/>
        <end position="489"/>
    </location>
</feature>
<organism evidence="3">
    <name type="scientific">Tanacetum cinerariifolium</name>
    <name type="common">Dalmatian daisy</name>
    <name type="synonym">Chrysanthemum cinerariifolium</name>
    <dbReference type="NCBI Taxonomy" id="118510"/>
    <lineage>
        <taxon>Eukaryota</taxon>
        <taxon>Viridiplantae</taxon>
        <taxon>Streptophyta</taxon>
        <taxon>Embryophyta</taxon>
        <taxon>Tracheophyta</taxon>
        <taxon>Spermatophyta</taxon>
        <taxon>Magnoliopsida</taxon>
        <taxon>eudicotyledons</taxon>
        <taxon>Gunneridae</taxon>
        <taxon>Pentapetalae</taxon>
        <taxon>asterids</taxon>
        <taxon>campanulids</taxon>
        <taxon>Asterales</taxon>
        <taxon>Asteraceae</taxon>
        <taxon>Asteroideae</taxon>
        <taxon>Anthemideae</taxon>
        <taxon>Anthemidinae</taxon>
        <taxon>Tanacetum</taxon>
    </lineage>
</organism>
<dbReference type="AlphaFoldDB" id="A0A699H1B7"/>
<sequence>MGDFAIGGQNDTNIDHSGKAHSGGSLWFTSWGRTGKLKCFTCHSEGHLKREYTMKKSSGFVKKGKRDQDFDSSDDEGNAYFGEALVVVENDKMIELVMASGGSYHMIHMADFLYDFKGFDGGSAQLGDNRICTIKGIGKVKLKLHNGSSYILENVRYVPGLKRSLISLVGFKQLGPGVETGVHRVQDEKCIWFEVELQGAQKDREAEGFQVSNDDAAVGQRRLEDTQLEEKTNMDCLEMVQEKKKVKESMKANIGKLLNYKAYSLGSPRFEVPAQGKDAEYWLCLSVTPKVCCRNYPTSGIRARLVMVTKDRVLDQGAEIKDEDQTLMLLTLLPPYYEYFVKTLFYGRESLTMDDALAKLNSRELKKRTEGTQEETSDGVSIKERFDHSEGHLKRDCLMKNSSGFVKKAKRDQDSDSSNNKGNAYFGEALVVVKNDEMTKLVMDSCRSYHMTHMRDFLYDFKSFDGGSIQLGDNRTCTIKGTGEESIEYRMKSVFGLRWNCRELKRIIKLRFSGGSKHYGNRSIQEGAEGNVAEKEKVEESMEANIVKLLNYNACSTRWSSVRGFDTRKRC</sequence>
<name>A0A699H1B7_TANCI</name>
<dbReference type="EMBL" id="BKCJ010088259">
    <property type="protein sequence ID" value="GEX07646.1"/>
    <property type="molecule type" value="Genomic_DNA"/>
</dbReference>
<dbReference type="PANTHER" id="PTHR47592">
    <property type="entry name" value="PBF68 PROTEIN"/>
    <property type="match status" value="1"/>
</dbReference>
<evidence type="ECO:0000313" key="3">
    <source>
        <dbReference type="EMBL" id="GEX07646.1"/>
    </source>
</evidence>
<feature type="region of interest" description="Disordered" evidence="1">
    <location>
        <begin position="1"/>
        <end position="21"/>
    </location>
</feature>
<gene>
    <name evidence="3" type="ORF">Tci_279621</name>
</gene>
<accession>A0A699H1B7</accession>
<reference evidence="3" key="1">
    <citation type="journal article" date="2019" name="Sci. Rep.">
        <title>Draft genome of Tanacetum cinerariifolium, the natural source of mosquito coil.</title>
        <authorList>
            <person name="Yamashiro T."/>
            <person name="Shiraishi A."/>
            <person name="Satake H."/>
            <person name="Nakayama K."/>
        </authorList>
    </citation>
    <scope>NUCLEOTIDE SEQUENCE</scope>
</reference>
<comment type="caution">
    <text evidence="3">The sequence shown here is derived from an EMBL/GenBank/DDBJ whole genome shotgun (WGS) entry which is preliminary data.</text>
</comment>
<dbReference type="Pfam" id="PF22936">
    <property type="entry name" value="Pol_BBD"/>
    <property type="match status" value="2"/>
</dbReference>
<feature type="domain" description="Retrovirus-related Pol polyprotein from transposon TNT 1-94-like beta-barrel" evidence="2">
    <location>
        <begin position="98"/>
        <end position="170"/>
    </location>
</feature>
<proteinExistence type="predicted"/>